<organism evidence="1 2">
    <name type="scientific">Stephania cephalantha</name>
    <dbReference type="NCBI Taxonomy" id="152367"/>
    <lineage>
        <taxon>Eukaryota</taxon>
        <taxon>Viridiplantae</taxon>
        <taxon>Streptophyta</taxon>
        <taxon>Embryophyta</taxon>
        <taxon>Tracheophyta</taxon>
        <taxon>Spermatophyta</taxon>
        <taxon>Magnoliopsida</taxon>
        <taxon>Ranunculales</taxon>
        <taxon>Menispermaceae</taxon>
        <taxon>Menispermoideae</taxon>
        <taxon>Cissampelideae</taxon>
        <taxon>Stephania</taxon>
    </lineage>
</organism>
<accession>A0AAP0JU41</accession>
<dbReference type="EMBL" id="JBBNAG010000004">
    <property type="protein sequence ID" value="KAK9140286.1"/>
    <property type="molecule type" value="Genomic_DNA"/>
</dbReference>
<sequence length="119" mass="12981">MGQKIDARMDAVEVGAAEGPRTEWIYRGVEIGVSNSDPVTGVSHGRTLPPIDKAMGQAHQICANPPDLAASKLFRLVGDPNLMTIQSFDFRSDVKSEIREVVLRDEKSFPSTPRSTARS</sequence>
<evidence type="ECO:0000313" key="2">
    <source>
        <dbReference type="Proteomes" id="UP001419268"/>
    </source>
</evidence>
<proteinExistence type="predicted"/>
<keyword evidence="2" id="KW-1185">Reference proteome</keyword>
<gene>
    <name evidence="1" type="ORF">Scep_009967</name>
</gene>
<dbReference type="Proteomes" id="UP001419268">
    <property type="component" value="Unassembled WGS sequence"/>
</dbReference>
<comment type="caution">
    <text evidence="1">The sequence shown here is derived from an EMBL/GenBank/DDBJ whole genome shotgun (WGS) entry which is preliminary data.</text>
</comment>
<protein>
    <submittedName>
        <fullName evidence="1">Uncharacterized protein</fullName>
    </submittedName>
</protein>
<reference evidence="1 2" key="1">
    <citation type="submission" date="2024-01" db="EMBL/GenBank/DDBJ databases">
        <title>Genome assemblies of Stephania.</title>
        <authorList>
            <person name="Yang L."/>
        </authorList>
    </citation>
    <scope>NUCLEOTIDE SEQUENCE [LARGE SCALE GENOMIC DNA]</scope>
    <source>
        <strain evidence="1">JXDWG</strain>
        <tissue evidence="1">Leaf</tissue>
    </source>
</reference>
<evidence type="ECO:0000313" key="1">
    <source>
        <dbReference type="EMBL" id="KAK9140286.1"/>
    </source>
</evidence>
<name>A0AAP0JU41_9MAGN</name>
<dbReference type="AlphaFoldDB" id="A0AAP0JU41"/>